<evidence type="ECO:0000256" key="1">
    <source>
        <dbReference type="SAM" id="MobiDB-lite"/>
    </source>
</evidence>
<sequence length="335" mass="37115">MEQEAVAHADCTGEGDSSGFREPQDDLAHWSTTLALTRARTYLFDRPFGSLGYDQRKDQQEALTLSKNQRRLRQTHSMAQRIYHRAKACLRCHGNLVERAEAKENPCKFQYVFPCGHILCQRCFDAAAPYDEASECDRCGSCIWRRSTWAPSSLTECAHCVPFASVPAGTKPPLEPGMPKLGWEKIGRACGRCVAERLLRRLTEEARATGVPGAEVAVACLGTGMDALHGWVAPEMTIEEMGAGGEPMALPELAALASGKMEEMAAALEGLRAERGWKPSLLLQGVVFREPYKGAEPDFDYEKWLDFGDDMEELMNFDPTTLEGEAAEPIDFNFD</sequence>
<evidence type="ECO:0000313" key="3">
    <source>
        <dbReference type="Proteomes" id="UP001287286"/>
    </source>
</evidence>
<gene>
    <name evidence="2" type="ORF">Purlil1_2139</name>
</gene>
<evidence type="ECO:0000313" key="2">
    <source>
        <dbReference type="EMBL" id="KAK4093805.1"/>
    </source>
</evidence>
<evidence type="ECO:0008006" key="4">
    <source>
        <dbReference type="Google" id="ProtNLM"/>
    </source>
</evidence>
<organism evidence="2 3">
    <name type="scientific">Purpureocillium lilacinum</name>
    <name type="common">Paecilomyces lilacinus</name>
    <dbReference type="NCBI Taxonomy" id="33203"/>
    <lineage>
        <taxon>Eukaryota</taxon>
        <taxon>Fungi</taxon>
        <taxon>Dikarya</taxon>
        <taxon>Ascomycota</taxon>
        <taxon>Pezizomycotina</taxon>
        <taxon>Sordariomycetes</taxon>
        <taxon>Hypocreomycetidae</taxon>
        <taxon>Hypocreales</taxon>
        <taxon>Ophiocordycipitaceae</taxon>
        <taxon>Purpureocillium</taxon>
    </lineage>
</organism>
<name>A0ABR0CBZ9_PURLI</name>
<feature type="region of interest" description="Disordered" evidence="1">
    <location>
        <begin position="1"/>
        <end position="23"/>
    </location>
</feature>
<accession>A0ABR0CBZ9</accession>
<dbReference type="Proteomes" id="UP001287286">
    <property type="component" value="Unassembled WGS sequence"/>
</dbReference>
<protein>
    <recommendedName>
        <fullName evidence="4">RING-type domain-containing protein</fullName>
    </recommendedName>
</protein>
<dbReference type="EMBL" id="JAWRVI010000005">
    <property type="protein sequence ID" value="KAK4093805.1"/>
    <property type="molecule type" value="Genomic_DNA"/>
</dbReference>
<comment type="caution">
    <text evidence="2">The sequence shown here is derived from an EMBL/GenBank/DDBJ whole genome shotgun (WGS) entry which is preliminary data.</text>
</comment>
<proteinExistence type="predicted"/>
<reference evidence="2 3" key="1">
    <citation type="journal article" date="2024" name="Microbiol. Resour. Announc.">
        <title>Genome annotations for the ascomycete fungi Trichoderma harzianum, Trichoderma aggressivum, and Purpureocillium lilacinum.</title>
        <authorList>
            <person name="Beijen E.P.W."/>
            <person name="Ohm R.A."/>
        </authorList>
    </citation>
    <scope>NUCLEOTIDE SEQUENCE [LARGE SCALE GENOMIC DNA]</scope>
    <source>
        <strain evidence="2 3">CBS 150709</strain>
    </source>
</reference>
<keyword evidence="3" id="KW-1185">Reference proteome</keyword>